<accession>I4LYD0</accession>
<name>I4LYD0_GARVA</name>
<organism evidence="1 2">
    <name type="scientific">Gardnerella vaginalis 1500E</name>
    <dbReference type="NCBI Taxonomy" id="698957"/>
    <lineage>
        <taxon>Bacteria</taxon>
        <taxon>Bacillati</taxon>
        <taxon>Actinomycetota</taxon>
        <taxon>Actinomycetes</taxon>
        <taxon>Bifidobacteriales</taxon>
        <taxon>Bifidobacteriaceae</taxon>
        <taxon>Gardnerella</taxon>
    </lineage>
</organism>
<reference evidence="1 2" key="1">
    <citation type="journal article" date="2012" name="J. Bacteriol.">
        <title>Comparative Genomic Analyses of 17 Clinical Isolates of Gardnerella vaginalis Provide Evidence of Multiple Genetically Isolated Clades Consistent with Subspeciation into Genovars.</title>
        <authorList>
            <person name="Ahmed A."/>
            <person name="Earl J."/>
            <person name="Retchless A."/>
            <person name="Hillier S."/>
            <person name="Rabe L."/>
            <person name="Cherpes T."/>
            <person name="Powell E."/>
            <person name="Janto B."/>
            <person name="Eutsey R."/>
            <person name="Hiller N.L."/>
            <person name="Boissy R."/>
            <person name="Dahlgreen M."/>
            <person name="Hall B."/>
            <person name="Costerton J."/>
            <person name="Post J.C."/>
            <person name="Hu F."/>
            <person name="Ehrlich G."/>
        </authorList>
    </citation>
    <scope>NUCLEOTIDE SEQUENCE [LARGE SCALE GENOMIC DNA]</scope>
    <source>
        <strain evidence="1 2">1500E</strain>
    </source>
</reference>
<dbReference type="Proteomes" id="UP000032875">
    <property type="component" value="Unassembled WGS sequence"/>
</dbReference>
<comment type="caution">
    <text evidence="1">The sequence shown here is derived from an EMBL/GenBank/DDBJ whole genome shotgun (WGS) entry which is preliminary data.</text>
</comment>
<sequence>MFPKPTKTKTNAVERSRRLWSNAVETKTNAVEDHGKCFIKALKQKRRLQKAICAYKFKHLN</sequence>
<protein>
    <submittedName>
        <fullName evidence="1">Uncharacterized protein</fullName>
    </submittedName>
</protein>
<evidence type="ECO:0000313" key="2">
    <source>
        <dbReference type="Proteomes" id="UP000032875"/>
    </source>
</evidence>
<evidence type="ECO:0000313" key="1">
    <source>
        <dbReference type="EMBL" id="EIK81970.1"/>
    </source>
</evidence>
<proteinExistence type="predicted"/>
<gene>
    <name evidence="1" type="ORF">CGSMWGv1500E_05291</name>
</gene>
<dbReference type="AlphaFoldDB" id="I4LYD0"/>
<dbReference type="EMBL" id="ADES01000020">
    <property type="protein sequence ID" value="EIK81970.1"/>
    <property type="molecule type" value="Genomic_DNA"/>
</dbReference>